<protein>
    <submittedName>
        <fullName evidence="2">Uncharacterized protein</fullName>
    </submittedName>
</protein>
<evidence type="ECO:0000313" key="2">
    <source>
        <dbReference type="EMBL" id="CAA9263221.1"/>
    </source>
</evidence>
<dbReference type="EMBL" id="CADCTH010000333">
    <property type="protein sequence ID" value="CAA9263221.1"/>
    <property type="molecule type" value="Genomic_DNA"/>
</dbReference>
<feature type="region of interest" description="Disordered" evidence="1">
    <location>
        <begin position="1"/>
        <end position="114"/>
    </location>
</feature>
<dbReference type="AlphaFoldDB" id="A0A6J4IX81"/>
<reference evidence="2" key="1">
    <citation type="submission" date="2020-02" db="EMBL/GenBank/DDBJ databases">
        <authorList>
            <person name="Meier V. D."/>
        </authorList>
    </citation>
    <scope>NUCLEOTIDE SEQUENCE</scope>
    <source>
        <strain evidence="2">AVDCRST_MAG54</strain>
    </source>
</reference>
<sequence length="262" mass="28177">VRPLQPGEGPGHPRRGVRRPRRHRRGVARARAQRRAHDDGARGGRPAPARRGRQGRPAAARAQPAGDALGPGARLGRRPQGRQPHDQRTRRLADRQARLPPRGEGAALPAPRRRVVRVAARRARRAQGAVLHHAARRALDRLRGAVGDLAPEGRAPGHGPADQHHGGHGRRRRPAHGDPPPDAAGAAGRALAGLARPRQRRPHRPARASAARAADLARAAPGVHQGQQRGQPRAGAARGDPRRARAGRPRPRSGRRRTCHPV</sequence>
<name>A0A6J4IX81_9PSEU</name>
<proteinExistence type="predicted"/>
<feature type="compositionally biased region" description="Basic residues" evidence="1">
    <location>
        <begin position="244"/>
        <end position="262"/>
    </location>
</feature>
<feature type="compositionally biased region" description="Low complexity" evidence="1">
    <location>
        <begin position="207"/>
        <end position="238"/>
    </location>
</feature>
<feature type="compositionally biased region" description="Basic and acidic residues" evidence="1">
    <location>
        <begin position="83"/>
        <end position="97"/>
    </location>
</feature>
<feature type="non-terminal residue" evidence="2">
    <location>
        <position position="1"/>
    </location>
</feature>
<feature type="region of interest" description="Disordered" evidence="1">
    <location>
        <begin position="142"/>
        <end position="262"/>
    </location>
</feature>
<organism evidence="2">
    <name type="scientific">uncultured Actinomycetospora sp</name>
    <dbReference type="NCBI Taxonomy" id="1135996"/>
    <lineage>
        <taxon>Bacteria</taxon>
        <taxon>Bacillati</taxon>
        <taxon>Actinomycetota</taxon>
        <taxon>Actinomycetes</taxon>
        <taxon>Pseudonocardiales</taxon>
        <taxon>Pseudonocardiaceae</taxon>
        <taxon>Actinomycetospora</taxon>
        <taxon>environmental samples</taxon>
    </lineage>
</organism>
<feature type="compositionally biased region" description="Basic residues" evidence="1">
    <location>
        <begin position="12"/>
        <end position="34"/>
    </location>
</feature>
<gene>
    <name evidence="2" type="ORF">AVDCRST_MAG54-2591</name>
</gene>
<accession>A0A6J4IX81</accession>
<evidence type="ECO:0000256" key="1">
    <source>
        <dbReference type="SAM" id="MobiDB-lite"/>
    </source>
</evidence>
<feature type="non-terminal residue" evidence="2">
    <location>
        <position position="262"/>
    </location>
</feature>
<feature type="compositionally biased region" description="Low complexity" evidence="1">
    <location>
        <begin position="183"/>
        <end position="196"/>
    </location>
</feature>
<feature type="compositionally biased region" description="Low complexity" evidence="1">
    <location>
        <begin position="55"/>
        <end position="66"/>
    </location>
</feature>
<feature type="compositionally biased region" description="Basic residues" evidence="1">
    <location>
        <begin position="197"/>
        <end position="206"/>
    </location>
</feature>